<proteinExistence type="predicted"/>
<organism evidence="1">
    <name type="scientific">uncultured Acidimicrobiales bacterium</name>
    <dbReference type="NCBI Taxonomy" id="310071"/>
    <lineage>
        <taxon>Bacteria</taxon>
        <taxon>Bacillati</taxon>
        <taxon>Actinomycetota</taxon>
        <taxon>Acidimicrobiia</taxon>
        <taxon>Acidimicrobiales</taxon>
        <taxon>environmental samples</taxon>
    </lineage>
</organism>
<accession>A0A6J4J2J6</accession>
<reference evidence="1" key="1">
    <citation type="submission" date="2020-02" db="EMBL/GenBank/DDBJ databases">
        <authorList>
            <person name="Meier V. D."/>
        </authorList>
    </citation>
    <scope>NUCLEOTIDE SEQUENCE</scope>
    <source>
        <strain evidence="1">AVDCRST_MAG76</strain>
    </source>
</reference>
<name>A0A6J4J2J6_9ACTN</name>
<dbReference type="AlphaFoldDB" id="A0A6J4J2J6"/>
<gene>
    <name evidence="1" type="ORF">AVDCRST_MAG76-3110</name>
</gene>
<protein>
    <submittedName>
        <fullName evidence="1">Uncharacterized protein</fullName>
    </submittedName>
</protein>
<dbReference type="EMBL" id="CADCSZ010000186">
    <property type="protein sequence ID" value="CAA9266506.1"/>
    <property type="molecule type" value="Genomic_DNA"/>
</dbReference>
<sequence>MVDPKEATGGAQRALAPGTRIEVRRRYDQRWTRGFEVAGFDGDRYVVRRLSDGTLLPASFTRTDLRRERHETWWF</sequence>
<evidence type="ECO:0000313" key="1">
    <source>
        <dbReference type="EMBL" id="CAA9266506.1"/>
    </source>
</evidence>